<keyword evidence="4" id="KW-1185">Reference proteome</keyword>
<sequence length="148" mass="15649">MGGEGKHHYQEPYPGAPPPQAYGTFQGQGLPPYPPPQPAVGFPQPVPPPAAISSSPGDPPYYPHGYQTVQAVAEGHPVREPRLPCCGVGLGWFLFIIGFFLVAIPWYMGAFLLFCSMVDRREKPGYVACTIAAVLATVAIVVGATNGG</sequence>
<evidence type="ECO:0000256" key="1">
    <source>
        <dbReference type="SAM" id="MobiDB-lite"/>
    </source>
</evidence>
<keyword evidence="2" id="KW-0472">Membrane</keyword>
<dbReference type="EMBL" id="LR746269">
    <property type="protein sequence ID" value="CAA7397701.1"/>
    <property type="molecule type" value="Genomic_DNA"/>
</dbReference>
<evidence type="ECO:0000256" key="2">
    <source>
        <dbReference type="SAM" id="Phobius"/>
    </source>
</evidence>
<gene>
    <name evidence="3" type="ORF">SI8410_06008366</name>
</gene>
<dbReference type="PANTHER" id="PTHR46631:SF4">
    <property type="entry name" value="OS06G0359400 PROTEIN"/>
    <property type="match status" value="1"/>
</dbReference>
<reference evidence="3" key="1">
    <citation type="submission" date="2020-02" db="EMBL/GenBank/DDBJ databases">
        <authorList>
            <person name="Scholz U."/>
            <person name="Mascher M."/>
            <person name="Fiebig A."/>
        </authorList>
    </citation>
    <scope>NUCLEOTIDE SEQUENCE</scope>
</reference>
<proteinExistence type="predicted"/>
<feature type="region of interest" description="Disordered" evidence="1">
    <location>
        <begin position="1"/>
        <end position="61"/>
    </location>
</feature>
<keyword evidence="2" id="KW-0812">Transmembrane</keyword>
<dbReference type="Proteomes" id="UP000663760">
    <property type="component" value="Chromosome 6"/>
</dbReference>
<name>A0A7I8KJ53_SPIIN</name>
<feature type="compositionally biased region" description="Pro residues" evidence="1">
    <location>
        <begin position="31"/>
        <end position="50"/>
    </location>
</feature>
<protein>
    <submittedName>
        <fullName evidence="3">Uncharacterized protein</fullName>
    </submittedName>
</protein>
<feature type="transmembrane region" description="Helical" evidence="2">
    <location>
        <begin position="126"/>
        <end position="145"/>
    </location>
</feature>
<feature type="compositionally biased region" description="Basic and acidic residues" evidence="1">
    <location>
        <begin position="1"/>
        <end position="10"/>
    </location>
</feature>
<feature type="transmembrane region" description="Helical" evidence="2">
    <location>
        <begin position="90"/>
        <end position="114"/>
    </location>
</feature>
<evidence type="ECO:0000313" key="3">
    <source>
        <dbReference type="EMBL" id="CAA7397701.1"/>
    </source>
</evidence>
<dbReference type="AlphaFoldDB" id="A0A7I8KJ53"/>
<organism evidence="3 4">
    <name type="scientific">Spirodela intermedia</name>
    <name type="common">Intermediate duckweed</name>
    <dbReference type="NCBI Taxonomy" id="51605"/>
    <lineage>
        <taxon>Eukaryota</taxon>
        <taxon>Viridiplantae</taxon>
        <taxon>Streptophyta</taxon>
        <taxon>Embryophyta</taxon>
        <taxon>Tracheophyta</taxon>
        <taxon>Spermatophyta</taxon>
        <taxon>Magnoliopsida</taxon>
        <taxon>Liliopsida</taxon>
        <taxon>Araceae</taxon>
        <taxon>Lemnoideae</taxon>
        <taxon>Spirodela</taxon>
    </lineage>
</organism>
<evidence type="ECO:0000313" key="4">
    <source>
        <dbReference type="Proteomes" id="UP000663760"/>
    </source>
</evidence>
<accession>A0A7I8KJ53</accession>
<keyword evidence="2" id="KW-1133">Transmembrane helix</keyword>
<dbReference type="InterPro" id="IPR044804">
    <property type="entry name" value="Ribosomal_eL20z-like"/>
</dbReference>
<dbReference type="PANTHER" id="PTHR46631">
    <property type="entry name" value="60S RIBOSOMAL PROTEIN L18A-LIKE"/>
    <property type="match status" value="1"/>
</dbReference>